<dbReference type="Gramene" id="TKV93592">
    <property type="protein sequence ID" value="TKV93592"/>
    <property type="gene ID" value="SEVIR_9G235725v2"/>
</dbReference>
<dbReference type="AlphaFoldDB" id="A0A4U6T1A1"/>
<keyword evidence="2" id="KW-1185">Reference proteome</keyword>
<proteinExistence type="predicted"/>
<protein>
    <submittedName>
        <fullName evidence="1">Uncharacterized protein</fullName>
    </submittedName>
</protein>
<evidence type="ECO:0000313" key="2">
    <source>
        <dbReference type="Proteomes" id="UP000298652"/>
    </source>
</evidence>
<organism evidence="1 2">
    <name type="scientific">Setaria viridis</name>
    <name type="common">Green bristlegrass</name>
    <name type="synonym">Setaria italica subsp. viridis</name>
    <dbReference type="NCBI Taxonomy" id="4556"/>
    <lineage>
        <taxon>Eukaryota</taxon>
        <taxon>Viridiplantae</taxon>
        <taxon>Streptophyta</taxon>
        <taxon>Embryophyta</taxon>
        <taxon>Tracheophyta</taxon>
        <taxon>Spermatophyta</taxon>
        <taxon>Magnoliopsida</taxon>
        <taxon>Liliopsida</taxon>
        <taxon>Poales</taxon>
        <taxon>Poaceae</taxon>
        <taxon>PACMAD clade</taxon>
        <taxon>Panicoideae</taxon>
        <taxon>Panicodae</taxon>
        <taxon>Paniceae</taxon>
        <taxon>Cenchrinae</taxon>
        <taxon>Setaria</taxon>
    </lineage>
</organism>
<dbReference type="EMBL" id="CM016560">
    <property type="protein sequence ID" value="TKV93592.1"/>
    <property type="molecule type" value="Genomic_DNA"/>
</dbReference>
<gene>
    <name evidence="1" type="ORF">SEVIR_9G235725v2</name>
</gene>
<reference evidence="1" key="1">
    <citation type="submission" date="2019-03" db="EMBL/GenBank/DDBJ databases">
        <title>WGS assembly of Setaria viridis.</title>
        <authorList>
            <person name="Huang P."/>
            <person name="Jenkins J."/>
            <person name="Grimwood J."/>
            <person name="Barry K."/>
            <person name="Healey A."/>
            <person name="Mamidi S."/>
            <person name="Sreedasyam A."/>
            <person name="Shu S."/>
            <person name="Feldman M."/>
            <person name="Wu J."/>
            <person name="Yu Y."/>
            <person name="Chen C."/>
            <person name="Johnson J."/>
            <person name="Rokhsar D."/>
            <person name="Baxter I."/>
            <person name="Schmutz J."/>
            <person name="Brutnell T."/>
            <person name="Kellogg E."/>
        </authorList>
    </citation>
    <scope>NUCLEOTIDE SEQUENCE [LARGE SCALE GENOMIC DNA]</scope>
</reference>
<name>A0A4U6T1A1_SETVI</name>
<accession>A0A4U6T1A1</accession>
<sequence length="76" mass="9213">MPEECLWRPDLQRNFYGRLFVHLARLHRNDIIFDGHVLSLGRCMERHIFKEEFALTLHRAKPSLKLELGSWFCNFR</sequence>
<dbReference type="Proteomes" id="UP000298652">
    <property type="component" value="Chromosome 9"/>
</dbReference>
<evidence type="ECO:0000313" key="1">
    <source>
        <dbReference type="EMBL" id="TKV93592.1"/>
    </source>
</evidence>